<dbReference type="EMBL" id="BAABIG010000017">
    <property type="protein sequence ID" value="GAA4791680.1"/>
    <property type="molecule type" value="Genomic_DNA"/>
</dbReference>
<keyword evidence="5" id="KW-1185">Reference proteome</keyword>
<gene>
    <name evidence="4" type="ORF">GCM10023220_16510</name>
</gene>
<dbReference type="InterPro" id="IPR036291">
    <property type="entry name" value="NAD(P)-bd_dom_sf"/>
</dbReference>
<accession>A0ABP9B9T5</accession>
<feature type="region of interest" description="Disordered" evidence="1">
    <location>
        <begin position="324"/>
        <end position="344"/>
    </location>
</feature>
<dbReference type="InterPro" id="IPR013752">
    <property type="entry name" value="KPA_reductase"/>
</dbReference>
<dbReference type="Proteomes" id="UP001501265">
    <property type="component" value="Unassembled WGS sequence"/>
</dbReference>
<evidence type="ECO:0000313" key="4">
    <source>
        <dbReference type="EMBL" id="GAA4791680.1"/>
    </source>
</evidence>
<comment type="caution">
    <text evidence="4">The sequence shown here is derived from an EMBL/GenBank/DDBJ whole genome shotgun (WGS) entry which is preliminary data.</text>
</comment>
<organism evidence="4 5">
    <name type="scientific">Streptomyces ziwulingensis</name>
    <dbReference type="NCBI Taxonomy" id="1045501"/>
    <lineage>
        <taxon>Bacteria</taxon>
        <taxon>Bacillati</taxon>
        <taxon>Actinomycetota</taxon>
        <taxon>Actinomycetes</taxon>
        <taxon>Kitasatosporales</taxon>
        <taxon>Streptomycetaceae</taxon>
        <taxon>Streptomyces</taxon>
    </lineage>
</organism>
<dbReference type="SUPFAM" id="SSF48179">
    <property type="entry name" value="6-phosphogluconate dehydrogenase C-terminal domain-like"/>
    <property type="match status" value="1"/>
</dbReference>
<dbReference type="Pfam" id="PF02558">
    <property type="entry name" value="ApbA"/>
    <property type="match status" value="1"/>
</dbReference>
<dbReference type="InterPro" id="IPR013328">
    <property type="entry name" value="6PGD_dom2"/>
</dbReference>
<dbReference type="PANTHER" id="PTHR21708:SF26">
    <property type="entry name" value="2-DEHYDROPANTOATE 2-REDUCTASE"/>
    <property type="match status" value="1"/>
</dbReference>
<dbReference type="InterPro" id="IPR013332">
    <property type="entry name" value="KPR_N"/>
</dbReference>
<feature type="domain" description="Ketopantoate reductase C-terminal" evidence="3">
    <location>
        <begin position="196"/>
        <end position="319"/>
    </location>
</feature>
<evidence type="ECO:0000259" key="2">
    <source>
        <dbReference type="Pfam" id="PF02558"/>
    </source>
</evidence>
<dbReference type="InterPro" id="IPR051402">
    <property type="entry name" value="KPR-Related"/>
</dbReference>
<protein>
    <submittedName>
        <fullName evidence="4">Ketopantoate reductase family protein</fullName>
    </submittedName>
</protein>
<dbReference type="InterPro" id="IPR008927">
    <property type="entry name" value="6-PGluconate_DH-like_C_sf"/>
</dbReference>
<evidence type="ECO:0000313" key="5">
    <source>
        <dbReference type="Proteomes" id="UP001501265"/>
    </source>
</evidence>
<name>A0ABP9B9T5_9ACTN</name>
<feature type="domain" description="Ketopantoate reductase N-terminal" evidence="2">
    <location>
        <begin position="4"/>
        <end position="146"/>
    </location>
</feature>
<reference evidence="5" key="1">
    <citation type="journal article" date="2019" name="Int. J. Syst. Evol. Microbiol.">
        <title>The Global Catalogue of Microorganisms (GCM) 10K type strain sequencing project: providing services to taxonomists for standard genome sequencing and annotation.</title>
        <authorList>
            <consortium name="The Broad Institute Genomics Platform"/>
            <consortium name="The Broad Institute Genome Sequencing Center for Infectious Disease"/>
            <person name="Wu L."/>
            <person name="Ma J."/>
        </authorList>
    </citation>
    <scope>NUCLEOTIDE SEQUENCE [LARGE SCALE GENOMIC DNA]</scope>
    <source>
        <strain evidence="5">JCM 18081</strain>
    </source>
</reference>
<evidence type="ECO:0000256" key="1">
    <source>
        <dbReference type="SAM" id="MobiDB-lite"/>
    </source>
</evidence>
<dbReference type="RefSeq" id="WP_345618367.1">
    <property type="nucleotide sequence ID" value="NZ_BAABIG010000017.1"/>
</dbReference>
<proteinExistence type="predicted"/>
<dbReference type="Gene3D" id="1.10.1040.10">
    <property type="entry name" value="N-(1-d-carboxylethyl)-l-norvaline Dehydrogenase, domain 2"/>
    <property type="match status" value="1"/>
</dbReference>
<dbReference type="PANTHER" id="PTHR21708">
    <property type="entry name" value="PROBABLE 2-DEHYDROPANTOATE 2-REDUCTASE"/>
    <property type="match status" value="1"/>
</dbReference>
<evidence type="ECO:0000259" key="3">
    <source>
        <dbReference type="Pfam" id="PF08546"/>
    </source>
</evidence>
<dbReference type="Pfam" id="PF08546">
    <property type="entry name" value="ApbA_C"/>
    <property type="match status" value="1"/>
</dbReference>
<dbReference type="Gene3D" id="3.40.50.720">
    <property type="entry name" value="NAD(P)-binding Rossmann-like Domain"/>
    <property type="match status" value="1"/>
</dbReference>
<dbReference type="SUPFAM" id="SSF51735">
    <property type="entry name" value="NAD(P)-binding Rossmann-fold domains"/>
    <property type="match status" value="1"/>
</dbReference>
<sequence length="344" mass="36003">MRYIVIGAGAIGGSIGGRLFENGHDVVLVARGAHLQALRADGLRFTTPEGTRHLSVPLADGPDAVGLRPDDVLVLAVKTQHSAAALEAWTGRPVADGSTAGASLPVLCAQNGVENERQALRRFRRVHGVCVVLPAAFLRPGAVTAKCGPYTGTLILGPYPSPLPLGGGVPAGEDELLRRIAADLEDSKFLAPVVPDVMRWKYGKLLSNLIQTVEALCGPVHDDTAVTALVERAGAEGVAVLRAAGIDHADPTEMAQLRQGKVEPQPVPDGEWSLGSAWQSLTRRTGSVEADYINGEIVLLGRLHGVPTPVNETLLRAVHSCAENRRPPGGSSASGLLELAGHLP</sequence>